<dbReference type="Proteomes" id="UP001054945">
    <property type="component" value="Unassembled WGS sequence"/>
</dbReference>
<organism evidence="2 3">
    <name type="scientific">Caerostris extrusa</name>
    <name type="common">Bark spider</name>
    <name type="synonym">Caerostris bankana</name>
    <dbReference type="NCBI Taxonomy" id="172846"/>
    <lineage>
        <taxon>Eukaryota</taxon>
        <taxon>Metazoa</taxon>
        <taxon>Ecdysozoa</taxon>
        <taxon>Arthropoda</taxon>
        <taxon>Chelicerata</taxon>
        <taxon>Arachnida</taxon>
        <taxon>Araneae</taxon>
        <taxon>Araneomorphae</taxon>
        <taxon>Entelegynae</taxon>
        <taxon>Araneoidea</taxon>
        <taxon>Araneidae</taxon>
        <taxon>Caerostris</taxon>
    </lineage>
</organism>
<proteinExistence type="predicted"/>
<protein>
    <submittedName>
        <fullName evidence="2">Uncharacterized protein</fullName>
    </submittedName>
</protein>
<keyword evidence="3" id="KW-1185">Reference proteome</keyword>
<feature type="region of interest" description="Disordered" evidence="1">
    <location>
        <begin position="46"/>
        <end position="96"/>
    </location>
</feature>
<evidence type="ECO:0000313" key="2">
    <source>
        <dbReference type="EMBL" id="GIY62078.1"/>
    </source>
</evidence>
<sequence>MTVCFCPLQSELLHQFLSSFSAFGLPCVLLRCGEGRVLRDAAESLRPLPAPGSAANRDGGRRLPKGDPGMRRVLRSRRRQKRHKPKMADDQRLLTDERSDKRKCDDFAALYGLEGATAARALPDHSGKSFPLTRLLLPVINSINQPEL</sequence>
<reference evidence="2 3" key="1">
    <citation type="submission" date="2021-06" db="EMBL/GenBank/DDBJ databases">
        <title>Caerostris extrusa draft genome.</title>
        <authorList>
            <person name="Kono N."/>
            <person name="Arakawa K."/>
        </authorList>
    </citation>
    <scope>NUCLEOTIDE SEQUENCE [LARGE SCALE GENOMIC DNA]</scope>
</reference>
<feature type="compositionally biased region" description="Basic residues" evidence="1">
    <location>
        <begin position="72"/>
        <end position="85"/>
    </location>
</feature>
<dbReference type="AlphaFoldDB" id="A0AAV4UWH6"/>
<evidence type="ECO:0000256" key="1">
    <source>
        <dbReference type="SAM" id="MobiDB-lite"/>
    </source>
</evidence>
<dbReference type="EMBL" id="BPLR01013572">
    <property type="protein sequence ID" value="GIY62078.1"/>
    <property type="molecule type" value="Genomic_DNA"/>
</dbReference>
<gene>
    <name evidence="2" type="ORF">CEXT_667391</name>
</gene>
<accession>A0AAV4UWH6</accession>
<feature type="compositionally biased region" description="Basic and acidic residues" evidence="1">
    <location>
        <begin position="58"/>
        <end position="70"/>
    </location>
</feature>
<feature type="compositionally biased region" description="Basic and acidic residues" evidence="1">
    <location>
        <begin position="86"/>
        <end position="96"/>
    </location>
</feature>
<comment type="caution">
    <text evidence="2">The sequence shown here is derived from an EMBL/GenBank/DDBJ whole genome shotgun (WGS) entry which is preliminary data.</text>
</comment>
<evidence type="ECO:0000313" key="3">
    <source>
        <dbReference type="Proteomes" id="UP001054945"/>
    </source>
</evidence>
<name>A0AAV4UWH6_CAEEX</name>